<gene>
    <name evidence="6" type="ORF">H4K34_05875</name>
</gene>
<keyword evidence="2" id="KW-0378">Hydrolase</keyword>
<sequence length="660" mass="73807">MQEQKSILSRAFVVFIPLGLLTLAIFGKLISIQFIEGPALRQKAENEVIREMDIQAERGNIYSADGKLLATSMPVYDLHFDPVTVKEELFFDNIDSLSFYLAKFPGKRNSAGWRSYLVSARQKGNRYLALADKLSYTELKVISTYPILKEGTYRGGLIIEQENHRKMPLGKIAERTIGRERKNVATGLEGAYATYLRGKDGKRLKQKIGNGNWKPLNDLNEIEPINGYDLVSTIDTRMQDIAHHALLHMLEKQEADHGCAVVMEVKTGAIKAIANLGRTDMGTYFEKRNYAVWESTEPGSTFKLASVLALFEDGYADTSSPVDTENGVYEYLDSKIKDSNGKGYGKTTLKVAFEKSSNVGIAKTVIDHYENQPQRFIDRLYSIGLDRELGIPIKGEGKPRIPKPSDSDWSGISLPWISFGYQVSFTPLQILSLYNAVANDGIMVRPRFLASVQEHGREVEQMETEVLNPAICSPETLQKLQALLQGVVEDGTARAGAYSVCTMAGKTGTCQLNYWKEGTKEYQASFAGYFPAEDPQYSCIVVVNKPKYDYYGSNVAFPVFREIAERIFQNTPLEVEANERPLLALLDQKPAERQAEAMAFEPKEGKEIPDLSGLNGMELLSRLENAGFKVNVRGLGKVYWQYPPAGSLLTKDQLIELRLQ</sequence>
<dbReference type="InterPro" id="IPR050515">
    <property type="entry name" value="Beta-lactam/transpept"/>
</dbReference>
<dbReference type="GO" id="GO:0005886">
    <property type="term" value="C:plasma membrane"/>
    <property type="evidence" value="ECO:0007669"/>
    <property type="project" value="TreeGrafter"/>
</dbReference>
<evidence type="ECO:0000256" key="4">
    <source>
        <dbReference type="SAM" id="Phobius"/>
    </source>
</evidence>
<feature type="domain" description="PASTA" evidence="5">
    <location>
        <begin position="602"/>
        <end position="660"/>
    </location>
</feature>
<evidence type="ECO:0000313" key="6">
    <source>
        <dbReference type="EMBL" id="QNR25368.1"/>
    </source>
</evidence>
<dbReference type="InterPro" id="IPR005543">
    <property type="entry name" value="PASTA_dom"/>
</dbReference>
<dbReference type="Gene3D" id="3.90.1310.10">
    <property type="entry name" value="Penicillin-binding protein 2a (Domain 2)"/>
    <property type="match status" value="1"/>
</dbReference>
<dbReference type="EMBL" id="CP060139">
    <property type="protein sequence ID" value="QNR25368.1"/>
    <property type="molecule type" value="Genomic_DNA"/>
</dbReference>
<dbReference type="GO" id="GO:0071555">
    <property type="term" value="P:cell wall organization"/>
    <property type="evidence" value="ECO:0007669"/>
    <property type="project" value="TreeGrafter"/>
</dbReference>
<dbReference type="PANTHER" id="PTHR30627:SF1">
    <property type="entry name" value="PEPTIDOGLYCAN D,D-TRANSPEPTIDASE FTSI"/>
    <property type="match status" value="1"/>
</dbReference>
<keyword evidence="2" id="KW-0121">Carboxypeptidase</keyword>
<dbReference type="SUPFAM" id="SSF56601">
    <property type="entry name" value="beta-lactamase/transpeptidase-like"/>
    <property type="match status" value="1"/>
</dbReference>
<proteinExistence type="predicted"/>
<dbReference type="Proteomes" id="UP000516305">
    <property type="component" value="Chromosome"/>
</dbReference>
<evidence type="ECO:0000256" key="3">
    <source>
        <dbReference type="ARBA" id="ARBA00023136"/>
    </source>
</evidence>
<name>A0A7H0VI20_9FLAO</name>
<keyword evidence="3 4" id="KW-0472">Membrane</keyword>
<protein>
    <submittedName>
        <fullName evidence="6">Transpeptidase family protein</fullName>
    </submittedName>
</protein>
<dbReference type="InterPro" id="IPR036138">
    <property type="entry name" value="PBP_dimer_sf"/>
</dbReference>
<evidence type="ECO:0000259" key="5">
    <source>
        <dbReference type="PROSITE" id="PS51178"/>
    </source>
</evidence>
<dbReference type="Pfam" id="PF03717">
    <property type="entry name" value="PBP_dimer"/>
    <property type="match status" value="1"/>
</dbReference>
<keyword evidence="4" id="KW-0812">Transmembrane</keyword>
<dbReference type="AlphaFoldDB" id="A0A7H0VI20"/>
<dbReference type="SUPFAM" id="SSF54184">
    <property type="entry name" value="Penicillin-binding protein 2x (pbp-2x), c-terminal domain"/>
    <property type="match status" value="1"/>
</dbReference>
<dbReference type="GO" id="GO:0004180">
    <property type="term" value="F:carboxypeptidase activity"/>
    <property type="evidence" value="ECO:0007669"/>
    <property type="project" value="UniProtKB-KW"/>
</dbReference>
<organism evidence="6 7">
    <name type="scientific">Croceimicrobium hydrocarbonivorans</name>
    <dbReference type="NCBI Taxonomy" id="2761580"/>
    <lineage>
        <taxon>Bacteria</taxon>
        <taxon>Pseudomonadati</taxon>
        <taxon>Bacteroidota</taxon>
        <taxon>Flavobacteriia</taxon>
        <taxon>Flavobacteriales</taxon>
        <taxon>Owenweeksiaceae</taxon>
        <taxon>Croceimicrobium</taxon>
    </lineage>
</organism>
<reference evidence="6 7" key="1">
    <citation type="submission" date="2020-08" db="EMBL/GenBank/DDBJ databases">
        <title>Croceimicrobium hydrocarbonivorans gen. nov., sp. nov., a novel marine bacterium isolated from a bacterial consortium that degrades polyethylene terephthalate.</title>
        <authorList>
            <person name="Liu R."/>
        </authorList>
    </citation>
    <scope>NUCLEOTIDE SEQUENCE [LARGE SCALE GENOMIC DNA]</scope>
    <source>
        <strain evidence="6 7">A20-9</strain>
    </source>
</reference>
<dbReference type="Pfam" id="PF03793">
    <property type="entry name" value="PASTA"/>
    <property type="match status" value="1"/>
</dbReference>
<evidence type="ECO:0000256" key="2">
    <source>
        <dbReference type="ARBA" id="ARBA00022645"/>
    </source>
</evidence>
<keyword evidence="2" id="KW-0645">Protease</keyword>
<evidence type="ECO:0000313" key="7">
    <source>
        <dbReference type="Proteomes" id="UP000516305"/>
    </source>
</evidence>
<feature type="transmembrane region" description="Helical" evidence="4">
    <location>
        <begin position="12"/>
        <end position="35"/>
    </location>
</feature>
<dbReference type="PANTHER" id="PTHR30627">
    <property type="entry name" value="PEPTIDOGLYCAN D,D-TRANSPEPTIDASE"/>
    <property type="match status" value="1"/>
</dbReference>
<dbReference type="InterPro" id="IPR001460">
    <property type="entry name" value="PCN-bd_Tpept"/>
</dbReference>
<evidence type="ECO:0000256" key="1">
    <source>
        <dbReference type="ARBA" id="ARBA00004370"/>
    </source>
</evidence>
<accession>A0A7H0VI20</accession>
<dbReference type="SUPFAM" id="SSF56519">
    <property type="entry name" value="Penicillin binding protein dimerisation domain"/>
    <property type="match status" value="1"/>
</dbReference>
<keyword evidence="7" id="KW-1185">Reference proteome</keyword>
<dbReference type="CDD" id="cd06575">
    <property type="entry name" value="PASTA_Pbp2x-like_2"/>
    <property type="match status" value="1"/>
</dbReference>
<dbReference type="Gene3D" id="3.30.450.330">
    <property type="match status" value="1"/>
</dbReference>
<dbReference type="KEGG" id="chyd:H4K34_05875"/>
<dbReference type="InterPro" id="IPR005311">
    <property type="entry name" value="PBP_dimer"/>
</dbReference>
<dbReference type="PROSITE" id="PS51178">
    <property type="entry name" value="PASTA"/>
    <property type="match status" value="1"/>
</dbReference>
<dbReference type="GO" id="GO:0008658">
    <property type="term" value="F:penicillin binding"/>
    <property type="evidence" value="ECO:0007669"/>
    <property type="project" value="InterPro"/>
</dbReference>
<dbReference type="Pfam" id="PF00905">
    <property type="entry name" value="Transpeptidase"/>
    <property type="match status" value="1"/>
</dbReference>
<keyword evidence="4" id="KW-1133">Transmembrane helix</keyword>
<dbReference type="Gene3D" id="3.40.710.10">
    <property type="entry name" value="DD-peptidase/beta-lactamase superfamily"/>
    <property type="match status" value="1"/>
</dbReference>
<dbReference type="InterPro" id="IPR012338">
    <property type="entry name" value="Beta-lactam/transpept-like"/>
</dbReference>
<comment type="subcellular location">
    <subcellularLocation>
        <location evidence="1">Membrane</location>
    </subcellularLocation>
</comment>